<dbReference type="RefSeq" id="WP_378161268.1">
    <property type="nucleotide sequence ID" value="NZ_JBHSBU010000001.1"/>
</dbReference>
<dbReference type="Proteomes" id="UP001595791">
    <property type="component" value="Unassembled WGS sequence"/>
</dbReference>
<evidence type="ECO:0000313" key="6">
    <source>
        <dbReference type="Proteomes" id="UP001595791"/>
    </source>
</evidence>
<evidence type="ECO:0000313" key="5">
    <source>
        <dbReference type="EMBL" id="MFC4158513.1"/>
    </source>
</evidence>
<dbReference type="SMART" id="SM00479">
    <property type="entry name" value="EXOIII"/>
    <property type="match status" value="1"/>
</dbReference>
<dbReference type="InterPro" id="IPR051274">
    <property type="entry name" value="3-5_Exoribonuclease"/>
</dbReference>
<dbReference type="PANTHER" id="PTHR23044">
    <property type="entry name" value="3'-5' EXONUCLEASE ERI1-RELATED"/>
    <property type="match status" value="1"/>
</dbReference>
<keyword evidence="2" id="KW-0378">Hydrolase</keyword>
<feature type="domain" description="Exonuclease" evidence="4">
    <location>
        <begin position="7"/>
        <end position="186"/>
    </location>
</feature>
<dbReference type="InterPro" id="IPR036397">
    <property type="entry name" value="RNaseH_sf"/>
</dbReference>
<name>A0ABV8MN12_9NEIS</name>
<evidence type="ECO:0000256" key="1">
    <source>
        <dbReference type="ARBA" id="ARBA00022722"/>
    </source>
</evidence>
<evidence type="ECO:0000259" key="4">
    <source>
        <dbReference type="SMART" id="SM00479"/>
    </source>
</evidence>
<keyword evidence="3 5" id="KW-0269">Exonuclease</keyword>
<dbReference type="CDD" id="cd06133">
    <property type="entry name" value="ERI-1_3'hExo_like"/>
    <property type="match status" value="1"/>
</dbReference>
<protein>
    <submittedName>
        <fullName evidence="5">Exonuclease domain-containing protein</fullName>
    </submittedName>
</protein>
<dbReference type="InterPro" id="IPR012337">
    <property type="entry name" value="RNaseH-like_sf"/>
</dbReference>
<dbReference type="InterPro" id="IPR047201">
    <property type="entry name" value="ERI-1_3'hExo-like"/>
</dbReference>
<dbReference type="EMBL" id="JBHSBU010000001">
    <property type="protein sequence ID" value="MFC4158513.1"/>
    <property type="molecule type" value="Genomic_DNA"/>
</dbReference>
<dbReference type="Gene3D" id="3.30.420.10">
    <property type="entry name" value="Ribonuclease H-like superfamily/Ribonuclease H"/>
    <property type="match status" value="1"/>
</dbReference>
<sequence length="189" mass="21238">MSDSPAHYLVIDFEATCCDRGSVPRHEMEIIEIGAVMVAADTLAPLAEFQRFIRPVRHRRLTAFCTQLTSITQADVDGAGDFKAVMAEFRDWLAPWPDLVFGSWGDYDERQLRQDCSYHRVGYPIRGPHLNLKRAFAEKQGLERGIGLGQAVRLAGLRFAGTHHRGIDDARNITRLLPYSLGRQALSKS</sequence>
<dbReference type="GO" id="GO:0004527">
    <property type="term" value="F:exonuclease activity"/>
    <property type="evidence" value="ECO:0007669"/>
    <property type="project" value="UniProtKB-KW"/>
</dbReference>
<keyword evidence="1" id="KW-0540">Nuclease</keyword>
<evidence type="ECO:0000256" key="2">
    <source>
        <dbReference type="ARBA" id="ARBA00022801"/>
    </source>
</evidence>
<reference evidence="6" key="1">
    <citation type="journal article" date="2019" name="Int. J. Syst. Evol. Microbiol.">
        <title>The Global Catalogue of Microorganisms (GCM) 10K type strain sequencing project: providing services to taxonomists for standard genome sequencing and annotation.</title>
        <authorList>
            <consortium name="The Broad Institute Genomics Platform"/>
            <consortium name="The Broad Institute Genome Sequencing Center for Infectious Disease"/>
            <person name="Wu L."/>
            <person name="Ma J."/>
        </authorList>
    </citation>
    <scope>NUCLEOTIDE SEQUENCE [LARGE SCALE GENOMIC DNA]</scope>
    <source>
        <strain evidence="6">LMG 29894</strain>
    </source>
</reference>
<proteinExistence type="predicted"/>
<dbReference type="InterPro" id="IPR013520">
    <property type="entry name" value="Ribonucl_H"/>
</dbReference>
<dbReference type="Pfam" id="PF00929">
    <property type="entry name" value="RNase_T"/>
    <property type="match status" value="1"/>
</dbReference>
<evidence type="ECO:0000256" key="3">
    <source>
        <dbReference type="ARBA" id="ARBA00022839"/>
    </source>
</evidence>
<gene>
    <name evidence="5" type="ORF">ACFOW7_03965</name>
</gene>
<keyword evidence="6" id="KW-1185">Reference proteome</keyword>
<dbReference type="PANTHER" id="PTHR23044:SF61">
    <property type="entry name" value="3'-5' EXORIBONUCLEASE 1-RELATED"/>
    <property type="match status" value="1"/>
</dbReference>
<comment type="caution">
    <text evidence="5">The sequence shown here is derived from an EMBL/GenBank/DDBJ whole genome shotgun (WGS) entry which is preliminary data.</text>
</comment>
<dbReference type="SUPFAM" id="SSF53098">
    <property type="entry name" value="Ribonuclease H-like"/>
    <property type="match status" value="1"/>
</dbReference>
<accession>A0ABV8MN12</accession>
<organism evidence="5 6">
    <name type="scientific">Chitinimonas lacunae</name>
    <dbReference type="NCBI Taxonomy" id="1963018"/>
    <lineage>
        <taxon>Bacteria</taxon>
        <taxon>Pseudomonadati</taxon>
        <taxon>Pseudomonadota</taxon>
        <taxon>Betaproteobacteria</taxon>
        <taxon>Neisseriales</taxon>
        <taxon>Chitinibacteraceae</taxon>
        <taxon>Chitinimonas</taxon>
    </lineage>
</organism>